<feature type="domain" description="FecR protein" evidence="2">
    <location>
        <begin position="183"/>
        <end position="281"/>
    </location>
</feature>
<dbReference type="InterPro" id="IPR006860">
    <property type="entry name" value="FecR"/>
</dbReference>
<dbReference type="InterPro" id="IPR012373">
    <property type="entry name" value="Ferrdict_sens_TM"/>
</dbReference>
<keyword evidence="5" id="KW-1185">Reference proteome</keyword>
<dbReference type="RefSeq" id="WP_148906981.1">
    <property type="nucleotide sequence ID" value="NZ_VNHX01000001.1"/>
</dbReference>
<dbReference type="AlphaFoldDB" id="A0A5S5DR81"/>
<dbReference type="PANTHER" id="PTHR30273:SF2">
    <property type="entry name" value="PROTEIN FECR"/>
    <property type="match status" value="1"/>
</dbReference>
<evidence type="ECO:0000259" key="3">
    <source>
        <dbReference type="Pfam" id="PF16344"/>
    </source>
</evidence>
<reference evidence="4 5" key="1">
    <citation type="submission" date="2019-07" db="EMBL/GenBank/DDBJ databases">
        <title>Genomic Encyclopedia of Archaeal and Bacterial Type Strains, Phase II (KMG-II): from individual species to whole genera.</title>
        <authorList>
            <person name="Goeker M."/>
        </authorList>
    </citation>
    <scope>NUCLEOTIDE SEQUENCE [LARGE SCALE GENOMIC DNA]</scope>
    <source>
        <strain evidence="4 5">DSM 18850</strain>
    </source>
</reference>
<dbReference type="GO" id="GO:0016989">
    <property type="term" value="F:sigma factor antagonist activity"/>
    <property type="evidence" value="ECO:0007669"/>
    <property type="project" value="TreeGrafter"/>
</dbReference>
<gene>
    <name evidence="4" type="ORF">BC792_10151</name>
</gene>
<protein>
    <submittedName>
        <fullName evidence="4">FecR family protein</fullName>
    </submittedName>
</protein>
<keyword evidence="1" id="KW-1133">Transmembrane helix</keyword>
<dbReference type="InterPro" id="IPR032508">
    <property type="entry name" value="FecR_C"/>
</dbReference>
<evidence type="ECO:0000256" key="1">
    <source>
        <dbReference type="SAM" id="Phobius"/>
    </source>
</evidence>
<dbReference type="EMBL" id="VNHX01000001">
    <property type="protein sequence ID" value="TYP98397.1"/>
    <property type="molecule type" value="Genomic_DNA"/>
</dbReference>
<name>A0A5S5DR81_9SPHI</name>
<dbReference type="Pfam" id="PF04773">
    <property type="entry name" value="FecR"/>
    <property type="match status" value="1"/>
</dbReference>
<comment type="caution">
    <text evidence="4">The sequence shown here is derived from an EMBL/GenBank/DDBJ whole genome shotgun (WGS) entry which is preliminary data.</text>
</comment>
<dbReference type="Pfam" id="PF16344">
    <property type="entry name" value="FecR_C"/>
    <property type="match status" value="1"/>
</dbReference>
<feature type="transmembrane region" description="Helical" evidence="1">
    <location>
        <begin position="94"/>
        <end position="114"/>
    </location>
</feature>
<evidence type="ECO:0000313" key="5">
    <source>
        <dbReference type="Proteomes" id="UP000325105"/>
    </source>
</evidence>
<evidence type="ECO:0000259" key="2">
    <source>
        <dbReference type="Pfam" id="PF04773"/>
    </source>
</evidence>
<evidence type="ECO:0000313" key="4">
    <source>
        <dbReference type="EMBL" id="TYP98397.1"/>
    </source>
</evidence>
<accession>A0A5S5DR81</accession>
<feature type="domain" description="Protein FecR C-terminal" evidence="3">
    <location>
        <begin position="322"/>
        <end position="385"/>
    </location>
</feature>
<keyword evidence="1" id="KW-0472">Membrane</keyword>
<dbReference type="PANTHER" id="PTHR30273">
    <property type="entry name" value="PERIPLASMIC SIGNAL SENSOR AND SIGMA FACTOR ACTIVATOR FECR-RELATED"/>
    <property type="match status" value="1"/>
</dbReference>
<dbReference type="Gene3D" id="2.60.120.1440">
    <property type="match status" value="1"/>
</dbReference>
<dbReference type="Proteomes" id="UP000325105">
    <property type="component" value="Unassembled WGS sequence"/>
</dbReference>
<dbReference type="OrthoDB" id="1099963at2"/>
<dbReference type="Gene3D" id="3.55.50.30">
    <property type="match status" value="1"/>
</dbReference>
<keyword evidence="1" id="KW-0812">Transmembrane</keyword>
<organism evidence="4 5">
    <name type="scientific">Sphingobacterium allocomposti</name>
    <dbReference type="NCBI Taxonomy" id="415956"/>
    <lineage>
        <taxon>Bacteria</taxon>
        <taxon>Pseudomonadati</taxon>
        <taxon>Bacteroidota</taxon>
        <taxon>Sphingobacteriia</taxon>
        <taxon>Sphingobacteriales</taxon>
        <taxon>Sphingobacteriaceae</taxon>
        <taxon>Sphingobacterium</taxon>
    </lineage>
</organism>
<sequence length="395" mass="44539">MDSTAIARIIKRYLEGAISDEETIILNQWRSDAPEHEALFEKILDGSALFEDVMLWMELNQENQQEWTEQLKADVLQKIQPTPSTLYRQQKTTVAIYVAAAVLLIIGAFSFLQWENLSDKKAEMTLSAIQGGSNKAELVLSNGQKINLRSDKDGITLQGQLAYSDGTPLLSLDKAKSANITATIKVPKGGKYNITLADGSRIWLNAGSELEYPLVFDQQKRLVRLKGEAYFQVAKFEHNNSRVPFEVHSEHQTVEVTGTSFNISAYPDDTNTTTTLVEGAVTVSAGHHRVRLSPNEQAVYSSDGLKLKNVDVESFIAWKENKFLFYETELRDLMKSISRWYNIDVAYQGVIPPTYFYGEIGREKNLAEVLRILEKSGVKFKLKSRGTYQQLIVIQ</sequence>
<proteinExistence type="predicted"/>